<accession>A0A6G1JYD2</accession>
<dbReference type="InterPro" id="IPR042097">
    <property type="entry name" value="Aminopeptidase_N-like_N_sf"/>
</dbReference>
<dbReference type="EMBL" id="MU005778">
    <property type="protein sequence ID" value="KAF2705619.1"/>
    <property type="molecule type" value="Genomic_DNA"/>
</dbReference>
<dbReference type="GO" id="GO:0008270">
    <property type="term" value="F:zinc ion binding"/>
    <property type="evidence" value="ECO:0007669"/>
    <property type="project" value="InterPro"/>
</dbReference>
<gene>
    <name evidence="15" type="ORF">K504DRAFT_471607</name>
</gene>
<dbReference type="GO" id="GO:0006508">
    <property type="term" value="P:proteolysis"/>
    <property type="evidence" value="ECO:0007669"/>
    <property type="project" value="UniProtKB-KW"/>
</dbReference>
<dbReference type="InterPro" id="IPR016024">
    <property type="entry name" value="ARM-type_fold"/>
</dbReference>
<dbReference type="Pfam" id="PF01433">
    <property type="entry name" value="Peptidase_M1"/>
    <property type="match status" value="1"/>
</dbReference>
<dbReference type="Proteomes" id="UP000799428">
    <property type="component" value="Unassembled WGS sequence"/>
</dbReference>
<name>A0A6G1JYD2_9PLEO</name>
<evidence type="ECO:0000256" key="2">
    <source>
        <dbReference type="ARBA" id="ARBA00004496"/>
    </source>
</evidence>
<evidence type="ECO:0000256" key="8">
    <source>
        <dbReference type="ARBA" id="ARBA00022833"/>
    </source>
</evidence>
<dbReference type="InterPro" id="IPR045357">
    <property type="entry name" value="Aminopeptidase_N-like_N"/>
</dbReference>
<evidence type="ECO:0000256" key="11">
    <source>
        <dbReference type="PIRSR" id="PIRSR634015-1"/>
    </source>
</evidence>
<feature type="binding site" evidence="13">
    <location>
        <position position="323"/>
    </location>
    <ligand>
        <name>Zn(2+)</name>
        <dbReference type="ChEBI" id="CHEBI:29105"/>
        <note>catalytic</note>
    </ligand>
</feature>
<feature type="binding site" evidence="13">
    <location>
        <position position="342"/>
    </location>
    <ligand>
        <name>Zn(2+)</name>
        <dbReference type="ChEBI" id="CHEBI:29105"/>
        <note>catalytic</note>
    </ligand>
</feature>
<evidence type="ECO:0000256" key="5">
    <source>
        <dbReference type="ARBA" id="ARBA00022670"/>
    </source>
</evidence>
<dbReference type="FunFam" id="2.60.40.1730:FF:000004">
    <property type="entry name" value="Leukotriene A(4) hydrolase"/>
    <property type="match status" value="1"/>
</dbReference>
<dbReference type="InterPro" id="IPR015211">
    <property type="entry name" value="Peptidase_M1_C"/>
</dbReference>
<evidence type="ECO:0000259" key="14">
    <source>
        <dbReference type="SMART" id="SM01263"/>
    </source>
</evidence>
<evidence type="ECO:0000313" key="16">
    <source>
        <dbReference type="Proteomes" id="UP000799428"/>
    </source>
</evidence>
<keyword evidence="4" id="KW-0963">Cytoplasm</keyword>
<dbReference type="OrthoDB" id="79562at2759"/>
<dbReference type="AlphaFoldDB" id="A0A6G1JYD2"/>
<evidence type="ECO:0000256" key="10">
    <source>
        <dbReference type="ARBA" id="ARBA00023242"/>
    </source>
</evidence>
<dbReference type="PANTHER" id="PTHR45726:SF3">
    <property type="entry name" value="LEUKOTRIENE A-4 HYDROLASE"/>
    <property type="match status" value="1"/>
</dbReference>
<feature type="binding site" evidence="12">
    <location>
        <begin position="290"/>
        <end position="295"/>
    </location>
    <ligand>
        <name>a peptide</name>
        <dbReference type="ChEBI" id="CHEBI:60466"/>
    </ligand>
</feature>
<dbReference type="FunFam" id="1.25.40.320:FF:000001">
    <property type="entry name" value="Leukotriene A(4) hydrolase"/>
    <property type="match status" value="1"/>
</dbReference>
<evidence type="ECO:0000256" key="9">
    <source>
        <dbReference type="ARBA" id="ARBA00023049"/>
    </source>
</evidence>
<comment type="subcellular location">
    <subcellularLocation>
        <location evidence="2">Cytoplasm</location>
    </subcellularLocation>
    <subcellularLocation>
        <location evidence="1">Nucleus</location>
    </subcellularLocation>
</comment>
<feature type="domain" description="Peptidase M1 leukotriene A4 hydrolase/aminopeptidase C-terminal" evidence="14">
    <location>
        <begin position="488"/>
        <end position="633"/>
    </location>
</feature>
<dbReference type="Gene3D" id="2.60.40.1730">
    <property type="entry name" value="tricorn interacting facor f3 domain"/>
    <property type="match status" value="1"/>
</dbReference>
<dbReference type="InterPro" id="IPR034015">
    <property type="entry name" value="M1_LTA4H"/>
</dbReference>
<feature type="active site" description="Proton donor" evidence="11">
    <location>
        <position position="407"/>
    </location>
</feature>
<dbReference type="CDD" id="cd09599">
    <property type="entry name" value="M1_LTA4H"/>
    <property type="match status" value="1"/>
</dbReference>
<dbReference type="GO" id="GO:0004177">
    <property type="term" value="F:aminopeptidase activity"/>
    <property type="evidence" value="ECO:0007669"/>
    <property type="project" value="TreeGrafter"/>
</dbReference>
<dbReference type="FunFam" id="1.10.390.10:FF:000009">
    <property type="entry name" value="Leukotriene A(4) hydrolase"/>
    <property type="match status" value="1"/>
</dbReference>
<keyword evidence="6 13" id="KW-0479">Metal-binding</keyword>
<dbReference type="GO" id="GO:0005829">
    <property type="term" value="C:cytosol"/>
    <property type="evidence" value="ECO:0007669"/>
    <property type="project" value="TreeGrafter"/>
</dbReference>
<comment type="similarity">
    <text evidence="3">Belongs to the peptidase M1 family.</text>
</comment>
<dbReference type="SMART" id="SM01263">
    <property type="entry name" value="Leuk-A4-hydro_C"/>
    <property type="match status" value="1"/>
</dbReference>
<organism evidence="15 16">
    <name type="scientific">Pleomassaria siparia CBS 279.74</name>
    <dbReference type="NCBI Taxonomy" id="1314801"/>
    <lineage>
        <taxon>Eukaryota</taxon>
        <taxon>Fungi</taxon>
        <taxon>Dikarya</taxon>
        <taxon>Ascomycota</taxon>
        <taxon>Pezizomycotina</taxon>
        <taxon>Dothideomycetes</taxon>
        <taxon>Pleosporomycetidae</taxon>
        <taxon>Pleosporales</taxon>
        <taxon>Pleomassariaceae</taxon>
        <taxon>Pleomassaria</taxon>
    </lineage>
</organism>
<feature type="binding site" evidence="12">
    <location>
        <begin position="591"/>
        <end position="593"/>
    </location>
    <ligand>
        <name>a peptide</name>
        <dbReference type="ChEBI" id="CHEBI:60466"/>
    </ligand>
</feature>
<dbReference type="Gene3D" id="3.30.2010.30">
    <property type="match status" value="1"/>
</dbReference>
<keyword evidence="16" id="KW-1185">Reference proteome</keyword>
<feature type="binding site" evidence="12">
    <location>
        <begin position="154"/>
        <end position="156"/>
    </location>
    <ligand>
        <name>a peptide</name>
        <dbReference type="ChEBI" id="CHEBI:60466"/>
    </ligand>
</feature>
<dbReference type="InterPro" id="IPR027268">
    <property type="entry name" value="Peptidase_M4/M1_CTD_sf"/>
</dbReference>
<dbReference type="Gene3D" id="1.10.390.10">
    <property type="entry name" value="Neutral Protease Domain 2"/>
    <property type="match status" value="1"/>
</dbReference>
<dbReference type="GO" id="GO:0005634">
    <property type="term" value="C:nucleus"/>
    <property type="evidence" value="ECO:0007669"/>
    <property type="project" value="UniProtKB-SubCell"/>
</dbReference>
<dbReference type="SUPFAM" id="SSF63737">
    <property type="entry name" value="Leukotriene A4 hydrolase N-terminal domain"/>
    <property type="match status" value="1"/>
</dbReference>
<evidence type="ECO:0000256" key="1">
    <source>
        <dbReference type="ARBA" id="ARBA00004123"/>
    </source>
</evidence>
<dbReference type="InterPro" id="IPR014782">
    <property type="entry name" value="Peptidase_M1_dom"/>
</dbReference>
<dbReference type="PRINTS" id="PR00756">
    <property type="entry name" value="ALADIPTASE"/>
</dbReference>
<reference evidence="15" key="1">
    <citation type="journal article" date="2020" name="Stud. Mycol.">
        <title>101 Dothideomycetes genomes: a test case for predicting lifestyles and emergence of pathogens.</title>
        <authorList>
            <person name="Haridas S."/>
            <person name="Albert R."/>
            <person name="Binder M."/>
            <person name="Bloem J."/>
            <person name="Labutti K."/>
            <person name="Salamov A."/>
            <person name="Andreopoulos B."/>
            <person name="Baker S."/>
            <person name="Barry K."/>
            <person name="Bills G."/>
            <person name="Bluhm B."/>
            <person name="Cannon C."/>
            <person name="Castanera R."/>
            <person name="Culley D."/>
            <person name="Daum C."/>
            <person name="Ezra D."/>
            <person name="Gonzalez J."/>
            <person name="Henrissat B."/>
            <person name="Kuo A."/>
            <person name="Liang C."/>
            <person name="Lipzen A."/>
            <person name="Lutzoni F."/>
            <person name="Magnuson J."/>
            <person name="Mondo S."/>
            <person name="Nolan M."/>
            <person name="Ohm R."/>
            <person name="Pangilinan J."/>
            <person name="Park H.-J."/>
            <person name="Ramirez L."/>
            <person name="Alfaro M."/>
            <person name="Sun H."/>
            <person name="Tritt A."/>
            <person name="Yoshinaga Y."/>
            <person name="Zwiers L.-H."/>
            <person name="Turgeon B."/>
            <person name="Goodwin S."/>
            <person name="Spatafora J."/>
            <person name="Crous P."/>
            <person name="Grigoriev I."/>
        </authorList>
    </citation>
    <scope>NUCLEOTIDE SEQUENCE</scope>
    <source>
        <strain evidence="15">CBS 279.74</strain>
    </source>
</reference>
<dbReference type="InterPro" id="IPR049980">
    <property type="entry name" value="LTA4H_cat"/>
</dbReference>
<proteinExistence type="inferred from homology"/>
<evidence type="ECO:0000256" key="3">
    <source>
        <dbReference type="ARBA" id="ARBA00010136"/>
    </source>
</evidence>
<evidence type="ECO:0000256" key="13">
    <source>
        <dbReference type="PIRSR" id="PIRSR634015-3"/>
    </source>
</evidence>
<evidence type="ECO:0000256" key="12">
    <source>
        <dbReference type="PIRSR" id="PIRSR634015-2"/>
    </source>
</evidence>
<keyword evidence="8 13" id="KW-0862">Zinc</keyword>
<protein>
    <submittedName>
        <fullName evidence="15">Leukotriene A-4 hydrolase</fullName>
    </submittedName>
</protein>
<keyword evidence="7 15" id="KW-0378">Hydrolase</keyword>
<comment type="cofactor">
    <cofactor evidence="13">
        <name>Zn(2+)</name>
        <dbReference type="ChEBI" id="CHEBI:29105"/>
    </cofactor>
    <text evidence="13">Binds 1 zinc ion per subunit.</text>
</comment>
<dbReference type="InterPro" id="IPR038502">
    <property type="entry name" value="M1_LTA-4_hydro/amino_C_sf"/>
</dbReference>
<feature type="binding site" evidence="13">
    <location>
        <position position="319"/>
    </location>
    <ligand>
        <name>Zn(2+)</name>
        <dbReference type="ChEBI" id="CHEBI:29105"/>
        <note>catalytic</note>
    </ligand>
</feature>
<dbReference type="GO" id="GO:0004301">
    <property type="term" value="F:epoxide hydrolase activity"/>
    <property type="evidence" value="ECO:0007669"/>
    <property type="project" value="TreeGrafter"/>
</dbReference>
<dbReference type="GO" id="GO:0008237">
    <property type="term" value="F:metallopeptidase activity"/>
    <property type="evidence" value="ECO:0007669"/>
    <property type="project" value="UniProtKB-KW"/>
</dbReference>
<keyword evidence="5" id="KW-0645">Protease</keyword>
<dbReference type="SUPFAM" id="SSF48371">
    <property type="entry name" value="ARM repeat"/>
    <property type="match status" value="1"/>
</dbReference>
<dbReference type="FunFam" id="3.30.2010.30:FF:000001">
    <property type="entry name" value="Leukotriene A(4) hydrolase"/>
    <property type="match status" value="1"/>
</dbReference>
<evidence type="ECO:0000313" key="15">
    <source>
        <dbReference type="EMBL" id="KAF2705619.1"/>
    </source>
</evidence>
<dbReference type="PANTHER" id="PTHR45726">
    <property type="entry name" value="LEUKOTRIENE A-4 HYDROLASE"/>
    <property type="match status" value="1"/>
</dbReference>
<keyword evidence="9" id="KW-0482">Metalloprotease</keyword>
<evidence type="ECO:0000256" key="6">
    <source>
        <dbReference type="ARBA" id="ARBA00022723"/>
    </source>
</evidence>
<dbReference type="Pfam" id="PF17900">
    <property type="entry name" value="Peptidase_M1_N"/>
    <property type="match status" value="1"/>
</dbReference>
<dbReference type="Gene3D" id="1.25.40.320">
    <property type="entry name" value="Peptidase M1, leukotriene A4 hydrolase/aminopeptidase C-terminal domain"/>
    <property type="match status" value="1"/>
</dbReference>
<dbReference type="InterPro" id="IPR001930">
    <property type="entry name" value="Peptidase_M1"/>
</dbReference>
<keyword evidence="10" id="KW-0539">Nucleus</keyword>
<evidence type="ECO:0000256" key="4">
    <source>
        <dbReference type="ARBA" id="ARBA00022490"/>
    </source>
</evidence>
<dbReference type="SUPFAM" id="SSF55486">
    <property type="entry name" value="Metalloproteases ('zincins'), catalytic domain"/>
    <property type="match status" value="1"/>
</dbReference>
<sequence>MHRSPAAMVTKPMADPNIVINTPRDPNTLSNYHNFVTRNTSAAFEIDFDKKILKGGVVLTLESLTEKETKEIILDTSFLDITDVKVDGNKVEWEVKDRIEPYGAPLAIKLTGGVAKGKTLDIAISLSTTDKCTALQWMTPAQTSNKKHPYMFSQCQAIHARSVFPCQDTPDVKSTFDFALRSPLPVLASGLPTGSKEYVAAKDGMPGTLLYTFEQKVPIPSYLFAVASGDLASASIGPRSTIWSGPEELLGCQWELEGEIEPFMTAIESVVSLPYQWTQYNCLILPPSFPYGGMENPIWTYATPSIISGDKQNVDVIAHELSHSWSGNLVSAGSWEHFWLNEGWTTYLERRIQAYVHGEAYRHFSSVIGWKALEGSIEHYGAEHPYTKLVVDLKGSDPDDAFSSIPYEKGFHALYAFELLLGKDKWDTFIPHYFETFKFKSLDSYDFKACLIDFFAGDAEAKKKLDDFDWDKLFYAPGYPPKPKFDESLVKTCYDLADKWQARIEGKDSSFEPKKTDIDSWVANQSVVFLERLEKFASKFSAADVHLLGEVYGYTTTQNIEVLSRYLGNGLRARVKETYQPTAELLGKIGRMKFVRVLFRLLEEADRDLAVKTFEQHKDFYHPICRQMIEKDLFGDDKEKK</sequence>
<feature type="active site" description="Proton acceptor" evidence="11">
    <location>
        <position position="320"/>
    </location>
</feature>
<evidence type="ECO:0000256" key="7">
    <source>
        <dbReference type="ARBA" id="ARBA00022801"/>
    </source>
</evidence>
<dbReference type="Pfam" id="PF09127">
    <property type="entry name" value="Leuk-A4-hydro_C"/>
    <property type="match status" value="1"/>
</dbReference>